<evidence type="ECO:0000313" key="9">
    <source>
        <dbReference type="Proteomes" id="UP000623687"/>
    </source>
</evidence>
<accession>A0A8H6ZKG7</accession>
<sequence>MKHTTGFEGKRGQSHRPTKPLPRPKPDLSYYTNPPKSELARAFWRWRIRMEASFAITVLEPWEKVVVLSVLAILFTLIAVSLVKFVPRQLITMQRRAVYYIWGHEAEAGGVDKLWPSLLNSTDSA</sequence>
<dbReference type="OrthoDB" id="202672at2759"/>
<feature type="region of interest" description="Disordered" evidence="6">
    <location>
        <begin position="1"/>
        <end position="34"/>
    </location>
</feature>
<organism evidence="8 9">
    <name type="scientific">Pleurotus ostreatus</name>
    <name type="common">Oyster mushroom</name>
    <name type="synonym">White-rot fungus</name>
    <dbReference type="NCBI Taxonomy" id="5322"/>
    <lineage>
        <taxon>Eukaryota</taxon>
        <taxon>Fungi</taxon>
        <taxon>Dikarya</taxon>
        <taxon>Basidiomycota</taxon>
        <taxon>Agaricomycotina</taxon>
        <taxon>Agaricomycetes</taxon>
        <taxon>Agaricomycetidae</taxon>
        <taxon>Agaricales</taxon>
        <taxon>Pleurotineae</taxon>
        <taxon>Pleurotaceae</taxon>
        <taxon>Pleurotus</taxon>
    </lineage>
</organism>
<evidence type="ECO:0000256" key="3">
    <source>
        <dbReference type="ARBA" id="ARBA00022824"/>
    </source>
</evidence>
<evidence type="ECO:0000256" key="6">
    <source>
        <dbReference type="SAM" id="MobiDB-lite"/>
    </source>
</evidence>
<dbReference type="InterPro" id="IPR024512">
    <property type="entry name" value="Ser_palmitoyltrfase_ssu-like"/>
</dbReference>
<evidence type="ECO:0000256" key="2">
    <source>
        <dbReference type="ARBA" id="ARBA00022692"/>
    </source>
</evidence>
<keyword evidence="2 7" id="KW-0812">Transmembrane</keyword>
<keyword evidence="3" id="KW-0256">Endoplasmic reticulum</keyword>
<evidence type="ECO:0000256" key="5">
    <source>
        <dbReference type="ARBA" id="ARBA00023136"/>
    </source>
</evidence>
<dbReference type="GO" id="GO:0005789">
    <property type="term" value="C:endoplasmic reticulum membrane"/>
    <property type="evidence" value="ECO:0007669"/>
    <property type="project" value="UniProtKB-SubCell"/>
</dbReference>
<dbReference type="AlphaFoldDB" id="A0A8H6ZKG7"/>
<protein>
    <submittedName>
        <fullName evidence="8">Uncharacterized protein</fullName>
    </submittedName>
</protein>
<keyword evidence="5 7" id="KW-0472">Membrane</keyword>
<reference evidence="8" key="1">
    <citation type="submission" date="2019-07" db="EMBL/GenBank/DDBJ databases">
        <authorList>
            <person name="Palmer J.M."/>
        </authorList>
    </citation>
    <scope>NUCLEOTIDE SEQUENCE</scope>
    <source>
        <strain evidence="8">PC9</strain>
    </source>
</reference>
<evidence type="ECO:0000256" key="1">
    <source>
        <dbReference type="ARBA" id="ARBA00004477"/>
    </source>
</evidence>
<comment type="caution">
    <text evidence="8">The sequence shown here is derived from an EMBL/GenBank/DDBJ whole genome shotgun (WGS) entry which is preliminary data.</text>
</comment>
<dbReference type="Pfam" id="PF11779">
    <property type="entry name" value="SPT_ssu-like"/>
    <property type="match status" value="1"/>
</dbReference>
<dbReference type="Proteomes" id="UP000623687">
    <property type="component" value="Unassembled WGS sequence"/>
</dbReference>
<evidence type="ECO:0000313" key="8">
    <source>
        <dbReference type="EMBL" id="KAF7419394.1"/>
    </source>
</evidence>
<evidence type="ECO:0000256" key="7">
    <source>
        <dbReference type="SAM" id="Phobius"/>
    </source>
</evidence>
<dbReference type="EMBL" id="JACETU010000010">
    <property type="protein sequence ID" value="KAF7419394.1"/>
    <property type="molecule type" value="Genomic_DNA"/>
</dbReference>
<dbReference type="GeneID" id="59371824"/>
<keyword evidence="9" id="KW-1185">Reference proteome</keyword>
<proteinExistence type="predicted"/>
<comment type="subcellular location">
    <subcellularLocation>
        <location evidence="1">Endoplasmic reticulum membrane</location>
        <topology evidence="1">Multi-pass membrane protein</topology>
    </subcellularLocation>
</comment>
<dbReference type="RefSeq" id="XP_036626248.1">
    <property type="nucleotide sequence ID" value="XM_036771627.1"/>
</dbReference>
<gene>
    <name evidence="8" type="ORF">PC9H_001983</name>
</gene>
<feature type="transmembrane region" description="Helical" evidence="7">
    <location>
        <begin position="65"/>
        <end position="86"/>
    </location>
</feature>
<evidence type="ECO:0000256" key="4">
    <source>
        <dbReference type="ARBA" id="ARBA00022989"/>
    </source>
</evidence>
<dbReference type="VEuPathDB" id="FungiDB:PC9H_001983"/>
<name>A0A8H6ZKG7_PLEOS</name>
<keyword evidence="4 7" id="KW-1133">Transmembrane helix</keyword>